<proteinExistence type="predicted"/>
<dbReference type="Proteomes" id="UP000189857">
    <property type="component" value="Unassembled WGS sequence"/>
</dbReference>
<sequence length="73" mass="7638">MADKLNDVNDIVSMLDNMVAGGTGHINVTIDENAEAGKTVETMGCIDCAKGDLACSVPTLMEGMDDAFADENK</sequence>
<dbReference type="RefSeq" id="WP_078787350.1">
    <property type="nucleotide sequence ID" value="NZ_CACZYW010000021.1"/>
</dbReference>
<gene>
    <name evidence="1" type="ORF">SAMN02745110_01515</name>
</gene>
<dbReference type="AlphaFoldDB" id="A0A1T4N7X3"/>
<protein>
    <submittedName>
        <fullName evidence="1">Uncharacterized protein</fullName>
    </submittedName>
</protein>
<name>A0A1T4N7X3_9FIRM</name>
<organism evidence="1 2">
    <name type="scientific">Eubacterium ruminantium</name>
    <dbReference type="NCBI Taxonomy" id="42322"/>
    <lineage>
        <taxon>Bacteria</taxon>
        <taxon>Bacillati</taxon>
        <taxon>Bacillota</taxon>
        <taxon>Clostridia</taxon>
        <taxon>Eubacteriales</taxon>
        <taxon>Eubacteriaceae</taxon>
        <taxon>Eubacterium</taxon>
    </lineage>
</organism>
<accession>A0A1T4N7X3</accession>
<evidence type="ECO:0000313" key="2">
    <source>
        <dbReference type="Proteomes" id="UP000189857"/>
    </source>
</evidence>
<dbReference type="OrthoDB" id="1647877at2"/>
<keyword evidence="2" id="KW-1185">Reference proteome</keyword>
<evidence type="ECO:0000313" key="1">
    <source>
        <dbReference type="EMBL" id="SJZ75301.1"/>
    </source>
</evidence>
<reference evidence="1 2" key="1">
    <citation type="submission" date="2017-02" db="EMBL/GenBank/DDBJ databases">
        <authorList>
            <person name="Peterson S.W."/>
        </authorList>
    </citation>
    <scope>NUCLEOTIDE SEQUENCE [LARGE SCALE GENOMIC DNA]</scope>
    <source>
        <strain evidence="1 2">ATCC 17233</strain>
    </source>
</reference>
<dbReference type="EMBL" id="FUXA01000008">
    <property type="protein sequence ID" value="SJZ75301.1"/>
    <property type="molecule type" value="Genomic_DNA"/>
</dbReference>